<comment type="subcellular location">
    <subcellularLocation>
        <location evidence="1">Cell membrane</location>
        <topology evidence="1">Multi-pass membrane protein</topology>
    </subcellularLocation>
</comment>
<sequence length="671" mass="70119">MGVRTGRVSTGVTTGLAAGLAAVGLLEALATVVGVLVTGMPFVAARESFLLTNATVGTVCALCGGLIASRRPRRPLGWLLLGVAVAQTATAAVTPWLVRATLAGDPTAITATATVYSAAWPWAVGLFLPLALLVFPDAHLPARPVLALLLANGVLQVLTFSADPYPLATIPGFAPGQVPPAWSLIAIPGLDTSLLGVATNVLLAATYLAGVVVLVLRYRHGDERTRRQVLWPLLAAAGTVVVIGATRTIWSIAAPGTGFPVISTMFVALIPVAITIAVLRHRLLDIRLLWSRAVTYVVLTASLVATYVAVVELVTRLLGPADGLASSVAATVVVAAAFDPVRVRLQRLVDALLYGDRADPVRAVSSVTAQLADGAERPADVLPAVCQALKLPWAALVEDGELVAESGVRPPGVETLPLRHAGRMVGELRVGVRSGQERLDPSDRAVLELMALPIGVALHAEALATAVRRSRQEIVGAREEERRRLRRDLHDGLASVLTGVAFQADTVVTLSDGRVAELGESIRTGVTGALADVRRLINGLHPTALHELGLVEAVRRHAQRLAREDLTFAVGGTVGDLPAAVEVAAYRIVVEALTNVARHAGATHVEVAIRCGDGELLVDVRDDGAGDATAWDPGVGLRSMLERAEELGGRVRAAPSLDGGRVEAWLPLGAR</sequence>
<dbReference type="Pfam" id="PF07730">
    <property type="entry name" value="HisKA_3"/>
    <property type="match status" value="1"/>
</dbReference>
<evidence type="ECO:0000256" key="1">
    <source>
        <dbReference type="ARBA" id="ARBA00004651"/>
    </source>
</evidence>
<protein>
    <submittedName>
        <fullName evidence="11">Histidine kinase</fullName>
    </submittedName>
</protein>
<keyword evidence="12" id="KW-1185">Reference proteome</keyword>
<keyword evidence="6 9" id="KW-1133">Transmembrane helix</keyword>
<dbReference type="SMART" id="SM00387">
    <property type="entry name" value="HATPase_c"/>
    <property type="match status" value="1"/>
</dbReference>
<name>A0ABU8MZS5_9PSEU</name>
<dbReference type="PANTHER" id="PTHR24421">
    <property type="entry name" value="NITRATE/NITRITE SENSOR PROTEIN NARX-RELATED"/>
    <property type="match status" value="1"/>
</dbReference>
<evidence type="ECO:0000256" key="8">
    <source>
        <dbReference type="ARBA" id="ARBA00023136"/>
    </source>
</evidence>
<keyword evidence="2" id="KW-1003">Cell membrane</keyword>
<feature type="transmembrane region" description="Helical" evidence="9">
    <location>
        <begin position="118"/>
        <end position="138"/>
    </location>
</feature>
<evidence type="ECO:0000256" key="9">
    <source>
        <dbReference type="SAM" id="Phobius"/>
    </source>
</evidence>
<evidence type="ECO:0000256" key="4">
    <source>
        <dbReference type="ARBA" id="ARBA00022692"/>
    </source>
</evidence>
<dbReference type="PANTHER" id="PTHR24421:SF37">
    <property type="entry name" value="SENSOR HISTIDINE KINASE NARS"/>
    <property type="match status" value="1"/>
</dbReference>
<dbReference type="Gene3D" id="3.30.565.10">
    <property type="entry name" value="Histidine kinase-like ATPase, C-terminal domain"/>
    <property type="match status" value="1"/>
</dbReference>
<accession>A0ABU8MZS5</accession>
<keyword evidence="7" id="KW-0902">Two-component regulatory system</keyword>
<dbReference type="Proteomes" id="UP001370100">
    <property type="component" value="Unassembled WGS sequence"/>
</dbReference>
<gene>
    <name evidence="11" type="ORF">WCD41_04180</name>
</gene>
<proteinExistence type="predicted"/>
<dbReference type="EMBL" id="JBBEGL010000001">
    <property type="protein sequence ID" value="MEJ2885636.1"/>
    <property type="molecule type" value="Genomic_DNA"/>
</dbReference>
<feature type="transmembrane region" description="Helical" evidence="9">
    <location>
        <begin position="194"/>
        <end position="217"/>
    </location>
</feature>
<dbReference type="InterPro" id="IPR036890">
    <property type="entry name" value="HATPase_C_sf"/>
</dbReference>
<dbReference type="RefSeq" id="WP_337712103.1">
    <property type="nucleotide sequence ID" value="NZ_JBBEGL010000001.1"/>
</dbReference>
<dbReference type="Gene3D" id="1.20.5.1930">
    <property type="match status" value="1"/>
</dbReference>
<reference evidence="11 12" key="1">
    <citation type="submission" date="2024-03" db="EMBL/GenBank/DDBJ databases">
        <title>Actinomycetospora sp. OC33-EN06, a novel actinomycete isolated from wild orchid (Aerides multiflora).</title>
        <authorList>
            <person name="Suriyachadkun C."/>
        </authorList>
    </citation>
    <scope>NUCLEOTIDE SEQUENCE [LARGE SCALE GENOMIC DNA]</scope>
    <source>
        <strain evidence="11 12">OC33-EN06</strain>
    </source>
</reference>
<feature type="transmembrane region" description="Helical" evidence="9">
    <location>
        <begin position="49"/>
        <end position="69"/>
    </location>
</feature>
<feature type="transmembrane region" description="Helical" evidence="9">
    <location>
        <begin position="229"/>
        <end position="253"/>
    </location>
</feature>
<keyword evidence="5 11" id="KW-0418">Kinase</keyword>
<dbReference type="InterPro" id="IPR050482">
    <property type="entry name" value="Sensor_HK_TwoCompSys"/>
</dbReference>
<dbReference type="CDD" id="cd16917">
    <property type="entry name" value="HATPase_UhpB-NarQ-NarX-like"/>
    <property type="match status" value="1"/>
</dbReference>
<feature type="transmembrane region" description="Helical" evidence="9">
    <location>
        <begin position="12"/>
        <end position="37"/>
    </location>
</feature>
<feature type="transmembrane region" description="Helical" evidence="9">
    <location>
        <begin position="76"/>
        <end position="98"/>
    </location>
</feature>
<dbReference type="GO" id="GO:0016301">
    <property type="term" value="F:kinase activity"/>
    <property type="evidence" value="ECO:0007669"/>
    <property type="project" value="UniProtKB-KW"/>
</dbReference>
<evidence type="ECO:0000256" key="5">
    <source>
        <dbReference type="ARBA" id="ARBA00022777"/>
    </source>
</evidence>
<evidence type="ECO:0000256" key="2">
    <source>
        <dbReference type="ARBA" id="ARBA00022475"/>
    </source>
</evidence>
<feature type="transmembrane region" description="Helical" evidence="9">
    <location>
        <begin position="293"/>
        <end position="311"/>
    </location>
</feature>
<dbReference type="InterPro" id="IPR011712">
    <property type="entry name" value="Sig_transdc_His_kin_sub3_dim/P"/>
</dbReference>
<dbReference type="Pfam" id="PF02518">
    <property type="entry name" value="HATPase_c"/>
    <property type="match status" value="1"/>
</dbReference>
<keyword evidence="8 9" id="KW-0472">Membrane</keyword>
<evidence type="ECO:0000256" key="6">
    <source>
        <dbReference type="ARBA" id="ARBA00022989"/>
    </source>
</evidence>
<dbReference type="SUPFAM" id="SSF55874">
    <property type="entry name" value="ATPase domain of HSP90 chaperone/DNA topoisomerase II/histidine kinase"/>
    <property type="match status" value="1"/>
</dbReference>
<evidence type="ECO:0000256" key="7">
    <source>
        <dbReference type="ARBA" id="ARBA00023012"/>
    </source>
</evidence>
<evidence type="ECO:0000259" key="10">
    <source>
        <dbReference type="SMART" id="SM00387"/>
    </source>
</evidence>
<dbReference type="InterPro" id="IPR003594">
    <property type="entry name" value="HATPase_dom"/>
</dbReference>
<feature type="transmembrane region" description="Helical" evidence="9">
    <location>
        <begin position="145"/>
        <end position="162"/>
    </location>
</feature>
<comment type="caution">
    <text evidence="11">The sequence shown here is derived from an EMBL/GenBank/DDBJ whole genome shotgun (WGS) entry which is preliminary data.</text>
</comment>
<keyword evidence="3" id="KW-0808">Transferase</keyword>
<feature type="transmembrane region" description="Helical" evidence="9">
    <location>
        <begin position="259"/>
        <end position="281"/>
    </location>
</feature>
<keyword evidence="4 9" id="KW-0812">Transmembrane</keyword>
<evidence type="ECO:0000313" key="11">
    <source>
        <dbReference type="EMBL" id="MEJ2885636.1"/>
    </source>
</evidence>
<organism evidence="11 12">
    <name type="scientific">Actinomycetospora aeridis</name>
    <dbReference type="NCBI Taxonomy" id="3129231"/>
    <lineage>
        <taxon>Bacteria</taxon>
        <taxon>Bacillati</taxon>
        <taxon>Actinomycetota</taxon>
        <taxon>Actinomycetes</taxon>
        <taxon>Pseudonocardiales</taxon>
        <taxon>Pseudonocardiaceae</taxon>
        <taxon>Actinomycetospora</taxon>
    </lineage>
</organism>
<feature type="domain" description="Histidine kinase/HSP90-like ATPase" evidence="10">
    <location>
        <begin position="580"/>
        <end position="670"/>
    </location>
</feature>
<evidence type="ECO:0000313" key="12">
    <source>
        <dbReference type="Proteomes" id="UP001370100"/>
    </source>
</evidence>
<evidence type="ECO:0000256" key="3">
    <source>
        <dbReference type="ARBA" id="ARBA00022679"/>
    </source>
</evidence>